<dbReference type="GO" id="GO:0009086">
    <property type="term" value="P:methionine biosynthetic process"/>
    <property type="evidence" value="ECO:0007669"/>
    <property type="project" value="InterPro"/>
</dbReference>
<dbReference type="PANTHER" id="PTHR43844:SF2">
    <property type="entry name" value="SYNTHASE, VITAMIN-B12 INDEPENDENT, PUTATIVE (AFU_ORTHOLOGUE AFUA_3G12060)-RELATED"/>
    <property type="match status" value="1"/>
</dbReference>
<dbReference type="AlphaFoldDB" id="A0A1M5KJ51"/>
<evidence type="ECO:0000313" key="3">
    <source>
        <dbReference type="Proteomes" id="UP000189796"/>
    </source>
</evidence>
<dbReference type="InterPro" id="IPR038071">
    <property type="entry name" value="UROD/MetE-like_sf"/>
</dbReference>
<accession>A0A1M5KJ51</accession>
<evidence type="ECO:0000259" key="1">
    <source>
        <dbReference type="Pfam" id="PF01717"/>
    </source>
</evidence>
<organism evidence="2 3">
    <name type="scientific">Bradyrhizobium erythrophlei</name>
    <dbReference type="NCBI Taxonomy" id="1437360"/>
    <lineage>
        <taxon>Bacteria</taxon>
        <taxon>Pseudomonadati</taxon>
        <taxon>Pseudomonadota</taxon>
        <taxon>Alphaproteobacteria</taxon>
        <taxon>Hyphomicrobiales</taxon>
        <taxon>Nitrobacteraceae</taxon>
        <taxon>Bradyrhizobium</taxon>
    </lineage>
</organism>
<reference evidence="2 3" key="1">
    <citation type="submission" date="2016-11" db="EMBL/GenBank/DDBJ databases">
        <authorList>
            <person name="Jaros S."/>
            <person name="Januszkiewicz K."/>
            <person name="Wedrychowicz H."/>
        </authorList>
    </citation>
    <scope>NUCLEOTIDE SEQUENCE [LARGE SCALE GENOMIC DNA]</scope>
    <source>
        <strain evidence="2 3">GAS138</strain>
    </source>
</reference>
<dbReference type="InterPro" id="IPR002629">
    <property type="entry name" value="Met_Synth_C/arc"/>
</dbReference>
<dbReference type="Pfam" id="PF01717">
    <property type="entry name" value="Meth_synt_2"/>
    <property type="match status" value="1"/>
</dbReference>
<sequence length="390" mass="44023">MKHSADQILTTHVGSLPRPTELHAISVARREGQKIDDAAFNARVRKAVTDIVRKQVELGIDIVDDGEMSKPSFITYINERLAGFEPDSTHRNQSPWAGSREVREFPEFYAPQLANVHTRHTHYLCTGQVKYRGGQALRTDLDNLKAALEDVDVADAFVPSTSVSSIEDWNRNAFYKSEEDYLFALAEAIGEEYRAIVDAGFVLQVDDPHLVTYYVCHPDKSLEECRRWIELRVHAINHALRGIPKDRVRFHTCYGINFGPRVHDIEIKHIVDILGRLNVGAFSFEAANPRHEHEWTSWRDANLPDDVIMIPGMITQSNVMVEHPESVAQRLGRWIDAFGVERVIAGTDCGFASFAGNDEIHETIVWAKFDALVKGTRIASKAARSKRLTA</sequence>
<dbReference type="RefSeq" id="WP_079600949.1">
    <property type="nucleotide sequence ID" value="NZ_LT670817.1"/>
</dbReference>
<keyword evidence="2" id="KW-0808">Transferase</keyword>
<dbReference type="GO" id="GO:0003871">
    <property type="term" value="F:5-methyltetrahydropteroyltriglutamate-homocysteine S-methyltransferase activity"/>
    <property type="evidence" value="ECO:0007669"/>
    <property type="project" value="InterPro"/>
</dbReference>
<proteinExistence type="predicted"/>
<gene>
    <name evidence="2" type="ORF">SAMN05443248_1844</name>
</gene>
<dbReference type="SUPFAM" id="SSF51726">
    <property type="entry name" value="UROD/MetE-like"/>
    <property type="match status" value="1"/>
</dbReference>
<dbReference type="PANTHER" id="PTHR43844">
    <property type="entry name" value="METHIONINE SYNTHASE"/>
    <property type="match status" value="1"/>
</dbReference>
<dbReference type="EMBL" id="LT670817">
    <property type="protein sequence ID" value="SHG52509.1"/>
    <property type="molecule type" value="Genomic_DNA"/>
</dbReference>
<dbReference type="Proteomes" id="UP000189796">
    <property type="component" value="Chromosome I"/>
</dbReference>
<keyword evidence="2" id="KW-0489">Methyltransferase</keyword>
<dbReference type="Gene3D" id="3.20.20.210">
    <property type="match status" value="1"/>
</dbReference>
<dbReference type="GO" id="GO:0032259">
    <property type="term" value="P:methylation"/>
    <property type="evidence" value="ECO:0007669"/>
    <property type="project" value="UniProtKB-KW"/>
</dbReference>
<name>A0A1M5KJ51_9BRAD</name>
<evidence type="ECO:0000313" key="2">
    <source>
        <dbReference type="EMBL" id="SHG52509.1"/>
    </source>
</evidence>
<dbReference type="OrthoDB" id="244285at2"/>
<dbReference type="GO" id="GO:0008270">
    <property type="term" value="F:zinc ion binding"/>
    <property type="evidence" value="ECO:0007669"/>
    <property type="project" value="InterPro"/>
</dbReference>
<feature type="domain" description="Cobalamin-independent methionine synthase MetE C-terminal/archaeal" evidence="1">
    <location>
        <begin position="9"/>
        <end position="90"/>
    </location>
</feature>
<protein>
    <submittedName>
        <fullName evidence="2">5-methyltetrahydropteroyltriglutamate--homocysteine methyltransferase</fullName>
    </submittedName>
</protein>
<dbReference type="CDD" id="cd03311">
    <property type="entry name" value="CIMS_C_terminal_like"/>
    <property type="match status" value="1"/>
</dbReference>